<dbReference type="InterPro" id="IPR018247">
    <property type="entry name" value="EF_Hand_1_Ca_BS"/>
</dbReference>
<dbReference type="EMBL" id="JACHOC010000005">
    <property type="protein sequence ID" value="MBB4623064.1"/>
    <property type="molecule type" value="Genomic_DNA"/>
</dbReference>
<dbReference type="RefSeq" id="WP_183671304.1">
    <property type="nucleotide sequence ID" value="NZ_BMPB01000005.1"/>
</dbReference>
<proteinExistence type="predicted"/>
<evidence type="ECO:0000256" key="1">
    <source>
        <dbReference type="SAM" id="SignalP"/>
    </source>
</evidence>
<reference evidence="3 4" key="1">
    <citation type="submission" date="2020-08" db="EMBL/GenBank/DDBJ databases">
        <title>Genomic Encyclopedia of Type Strains, Phase IV (KMG-IV): sequencing the most valuable type-strain genomes for metagenomic binning, comparative biology and taxonomic classification.</title>
        <authorList>
            <person name="Goeker M."/>
        </authorList>
    </citation>
    <scope>NUCLEOTIDE SEQUENCE [LARGE SCALE GENOMIC DNA]</scope>
    <source>
        <strain evidence="3 4">DSM 102983</strain>
    </source>
</reference>
<feature type="domain" description="DUF6383" evidence="2">
    <location>
        <begin position="1076"/>
        <end position="1148"/>
    </location>
</feature>
<accession>A0ABR6KNI1</accession>
<protein>
    <recommendedName>
        <fullName evidence="2">DUF6383 domain-containing protein</fullName>
    </recommendedName>
</protein>
<dbReference type="PROSITE" id="PS00018">
    <property type="entry name" value="EF_HAND_1"/>
    <property type="match status" value="1"/>
</dbReference>
<evidence type="ECO:0000313" key="4">
    <source>
        <dbReference type="Proteomes" id="UP000533637"/>
    </source>
</evidence>
<keyword evidence="1" id="KW-0732">Signal</keyword>
<gene>
    <name evidence="3" type="ORF">GGQ57_002973</name>
</gene>
<organism evidence="3 4">
    <name type="scientific">Parabacteroides faecis</name>
    <dbReference type="NCBI Taxonomy" id="1217282"/>
    <lineage>
        <taxon>Bacteria</taxon>
        <taxon>Pseudomonadati</taxon>
        <taxon>Bacteroidota</taxon>
        <taxon>Bacteroidia</taxon>
        <taxon>Bacteroidales</taxon>
        <taxon>Tannerellaceae</taxon>
        <taxon>Parabacteroides</taxon>
    </lineage>
</organism>
<comment type="caution">
    <text evidence="3">The sequence shown here is derived from an EMBL/GenBank/DDBJ whole genome shotgun (WGS) entry which is preliminary data.</text>
</comment>
<dbReference type="InterPro" id="IPR045963">
    <property type="entry name" value="DUF6383"/>
</dbReference>
<keyword evidence="4" id="KW-1185">Reference proteome</keyword>
<dbReference type="Pfam" id="PF19910">
    <property type="entry name" value="DUF6383"/>
    <property type="match status" value="1"/>
</dbReference>
<evidence type="ECO:0000259" key="2">
    <source>
        <dbReference type="Pfam" id="PF19910"/>
    </source>
</evidence>
<feature type="signal peptide" evidence="1">
    <location>
        <begin position="1"/>
        <end position="24"/>
    </location>
</feature>
<sequence length="1149" mass="125342">MNKKFSTLLMAGMLVAGSSFNVNAADVKVNGAPLKVEPFGGTKSGVFIVKDADNDGKISAADYLLKATKTKAGQLTYSVVDLGTEDLSTLTDKELDALLWNFKEDIITEGGSGTPGAAAGTKHYYYSLESKATAVPLAFKVNVNPFVCVDKAEESKFDNGKTQIWFMSKVGDGKTQIKAADKNAQLFLYYTGAATSGGNQLLTGSSTAGADGFTLGGPSSSDNFLLATLGEREILGENVAEELNDMKGGRGFMFSFANSTYNSKEVYDNIFKDLDLRAFYVDEDLDPNGAADETEDFMPTDSLAWQANGAHYAIPAGIYLASDWSALDRKDAEDKETLNTFRITSKEQFSKMTFVAIHPQSYTKLTDAGRTNGGGFLLKTVKGSDMNFYDKKGVDKLEVTNNTDIHNAALMSKKDEVFVGNACFTATVKNPLTENEQYELTVADARLDVAKNGTHANKSVTVTVRTSTNNVNDPAGDPYLMSGVGTDVVALKAVPSTTLADATSLLHNDATPAIYAIKFVSGAEEAANEEVSEYGQYLTLESDNTNPSSPNDFTFAAMPSVNDGANENDPLYQFVITGVKDNDNDPDHKRETVRITNRLTGASVWAVLYAEKKLGDDIYTVYPSVKDGMPRDQKLRIAHTAVNGDFVWNNSLEFRGMQVQLIEKKDVKKFDTFETVESEEGLFTFEFAKTAEANDRLYAAAARDKKTGKIEIFNNGSRDEVVTSKTADQFELIRVKEAGNDKKDKVSYILNDFVYIQNNNVVTSPIEKDTVAFYTYNVRFFAPDEDDVYYLNGGNLSLTEKEYIIKYNLDGSVSLVEKKTGTTSNVDFRSAINYLAVADAVQDEETEETERVDVAAWENALYYDYKNDYNELPVKTFLVPEKVYGSLEALPQTTEFKNTDNYGGYLFMKDEFAAVVNPFETMIFCLDTVDTDKNIPSFYIRTEDKAKFLYFATDSADSKRVADWRKYTFAKDNEDYATRLIFKDASIVSLQDADTLQTMVDGKLTKVAVKENKVTGVKGGLNNFKFQVIESGDGDGTYVIRNAAERAYVISVNGNLTLGAEIKAAARFEVDPTITVANESIDASSIQVIAANGAVIVKGAAGKTVTISNVLGQKVASTVVTSDEATIAAPAGVVVVAVEGEAAIKAIVK</sequence>
<evidence type="ECO:0000313" key="3">
    <source>
        <dbReference type="EMBL" id="MBB4623064.1"/>
    </source>
</evidence>
<name>A0ABR6KNI1_9BACT</name>
<feature type="chain" id="PRO_5046461809" description="DUF6383 domain-containing protein" evidence="1">
    <location>
        <begin position="25"/>
        <end position="1149"/>
    </location>
</feature>
<dbReference type="Proteomes" id="UP000533637">
    <property type="component" value="Unassembled WGS sequence"/>
</dbReference>